<feature type="compositionally biased region" description="Basic residues" evidence="1">
    <location>
        <begin position="502"/>
        <end position="515"/>
    </location>
</feature>
<evidence type="ECO:0000313" key="2">
    <source>
        <dbReference type="EMBL" id="KAG2304637.1"/>
    </source>
</evidence>
<evidence type="ECO:0000313" key="3">
    <source>
        <dbReference type="Proteomes" id="UP000886595"/>
    </source>
</evidence>
<dbReference type="AlphaFoldDB" id="A0A8X7V757"/>
<dbReference type="OrthoDB" id="1131825at2759"/>
<reference evidence="2 3" key="1">
    <citation type="submission" date="2020-02" db="EMBL/GenBank/DDBJ databases">
        <authorList>
            <person name="Ma Q."/>
            <person name="Huang Y."/>
            <person name="Song X."/>
            <person name="Pei D."/>
        </authorList>
    </citation>
    <scope>NUCLEOTIDE SEQUENCE [LARGE SCALE GENOMIC DNA]</scope>
    <source>
        <strain evidence="2">Sxm20200214</strain>
        <tissue evidence="2">Leaf</tissue>
    </source>
</reference>
<feature type="region of interest" description="Disordered" evidence="1">
    <location>
        <begin position="1"/>
        <end position="48"/>
    </location>
</feature>
<feature type="compositionally biased region" description="Polar residues" evidence="1">
    <location>
        <begin position="424"/>
        <end position="434"/>
    </location>
</feature>
<name>A0A8X7V757_BRACI</name>
<feature type="compositionally biased region" description="Basic and acidic residues" evidence="1">
    <location>
        <begin position="16"/>
        <end position="33"/>
    </location>
</feature>
<feature type="region of interest" description="Disordered" evidence="1">
    <location>
        <begin position="401"/>
        <end position="456"/>
    </location>
</feature>
<evidence type="ECO:0000256" key="1">
    <source>
        <dbReference type="SAM" id="MobiDB-lite"/>
    </source>
</evidence>
<sequence>MSKRSGSSVPLTAERLGSRRRTDSPVSKSERNHPACAEGESNITRSRALPVERRQVAHYKEDPITAFKRAADALSVKRGITGGIVSYDEVVITGSRRKMMVKAEATSSSHGTTLRDRMTMRSLPQSSGAEKTPDGLSSVLADLNSKVFPRDQTLLLSDDPPEVIQTIQGGLLRTISHLHHLGDRLLEESPSLAREEVEKLTRQLSKEVSKRVAKEMDLRDLQAKTKAIEGLVENSSAEALRLSRGKQELEEAFAKIEGEISWGNRRPLRGMQVQNPGSSQKTYADRFAWSPLRSLKKAPIRKIWSPQDPRPPPRVDEVTKNFNGYQPTIINWGTKTPRRVPQKRVPSKHKMDTRNQAADLQTCSLQWLNVTTRFTEAVRVFVNRTRWSLSISNTEIRKGWGTKKIPSTVPGLRKMQNPAAKGGTLQQGHSSQRQAKPHGPRGSRDPQCPGSLNPSTNHLSLKSLIVLRRNYRAKINIQTLSDYNPGFERSSEQPASFQKDNRRSKHHTKTSKKKE</sequence>
<proteinExistence type="predicted"/>
<organism evidence="2 3">
    <name type="scientific">Brassica carinata</name>
    <name type="common">Ethiopian mustard</name>
    <name type="synonym">Abyssinian cabbage</name>
    <dbReference type="NCBI Taxonomy" id="52824"/>
    <lineage>
        <taxon>Eukaryota</taxon>
        <taxon>Viridiplantae</taxon>
        <taxon>Streptophyta</taxon>
        <taxon>Embryophyta</taxon>
        <taxon>Tracheophyta</taxon>
        <taxon>Spermatophyta</taxon>
        <taxon>Magnoliopsida</taxon>
        <taxon>eudicotyledons</taxon>
        <taxon>Gunneridae</taxon>
        <taxon>Pentapetalae</taxon>
        <taxon>rosids</taxon>
        <taxon>malvids</taxon>
        <taxon>Brassicales</taxon>
        <taxon>Brassicaceae</taxon>
        <taxon>Brassiceae</taxon>
        <taxon>Brassica</taxon>
    </lineage>
</organism>
<dbReference type="Proteomes" id="UP000886595">
    <property type="component" value="Unassembled WGS sequence"/>
</dbReference>
<dbReference type="EMBL" id="JAAMPC010000007">
    <property type="protein sequence ID" value="KAG2304637.1"/>
    <property type="molecule type" value="Genomic_DNA"/>
</dbReference>
<comment type="caution">
    <text evidence="2">The sequence shown here is derived from an EMBL/GenBank/DDBJ whole genome shotgun (WGS) entry which is preliminary data.</text>
</comment>
<accession>A0A8X7V757</accession>
<gene>
    <name evidence="2" type="ORF">Bca52824_033288</name>
</gene>
<keyword evidence="3" id="KW-1185">Reference proteome</keyword>
<protein>
    <submittedName>
        <fullName evidence="2">Uncharacterized protein</fullName>
    </submittedName>
</protein>
<feature type="compositionally biased region" description="Polar residues" evidence="1">
    <location>
        <begin position="1"/>
        <end position="10"/>
    </location>
</feature>
<feature type="region of interest" description="Disordered" evidence="1">
    <location>
        <begin position="482"/>
        <end position="515"/>
    </location>
</feature>